<evidence type="ECO:0000313" key="3">
    <source>
        <dbReference type="EMBL" id="CAL6103940.1"/>
    </source>
</evidence>
<accession>A0AA86QD05</accession>
<reference evidence="3 4" key="2">
    <citation type="submission" date="2024-07" db="EMBL/GenBank/DDBJ databases">
        <authorList>
            <person name="Akdeniz Z."/>
        </authorList>
    </citation>
    <scope>NUCLEOTIDE SEQUENCE [LARGE SCALE GENOMIC DNA]</scope>
</reference>
<protein>
    <submittedName>
        <fullName evidence="3">Hypothetical_protein</fullName>
    </submittedName>
</protein>
<gene>
    <name evidence="2" type="ORF">HINF_LOCUS43378</name>
    <name evidence="3" type="ORF">HINF_LOCUS72427</name>
</gene>
<evidence type="ECO:0000256" key="1">
    <source>
        <dbReference type="SAM" id="Phobius"/>
    </source>
</evidence>
<reference evidence="2" key="1">
    <citation type="submission" date="2023-06" db="EMBL/GenBank/DDBJ databases">
        <authorList>
            <person name="Kurt Z."/>
        </authorList>
    </citation>
    <scope>NUCLEOTIDE SEQUENCE</scope>
</reference>
<keyword evidence="1" id="KW-1133">Transmembrane helix</keyword>
<proteinExistence type="predicted"/>
<dbReference type="EMBL" id="CATOUU010000866">
    <property type="protein sequence ID" value="CAI9955733.1"/>
    <property type="molecule type" value="Genomic_DNA"/>
</dbReference>
<dbReference type="Proteomes" id="UP001642409">
    <property type="component" value="Unassembled WGS sequence"/>
</dbReference>
<name>A0AA86QD05_9EUKA</name>
<comment type="caution">
    <text evidence="2">The sequence shown here is derived from an EMBL/GenBank/DDBJ whole genome shotgun (WGS) entry which is preliminary data.</text>
</comment>
<keyword evidence="1" id="KW-0472">Membrane</keyword>
<dbReference type="AlphaFoldDB" id="A0AA86QD05"/>
<evidence type="ECO:0000313" key="4">
    <source>
        <dbReference type="Proteomes" id="UP001642409"/>
    </source>
</evidence>
<keyword evidence="1" id="KW-0812">Transmembrane</keyword>
<keyword evidence="4" id="KW-1185">Reference proteome</keyword>
<evidence type="ECO:0000313" key="2">
    <source>
        <dbReference type="EMBL" id="CAI9955733.1"/>
    </source>
</evidence>
<feature type="transmembrane region" description="Helical" evidence="1">
    <location>
        <begin position="107"/>
        <end position="129"/>
    </location>
</feature>
<organism evidence="2">
    <name type="scientific">Hexamita inflata</name>
    <dbReference type="NCBI Taxonomy" id="28002"/>
    <lineage>
        <taxon>Eukaryota</taxon>
        <taxon>Metamonada</taxon>
        <taxon>Diplomonadida</taxon>
        <taxon>Hexamitidae</taxon>
        <taxon>Hexamitinae</taxon>
        <taxon>Hexamita</taxon>
    </lineage>
</organism>
<sequence>MLLFIITNCTDAAEKLDHCFSCIFKRRQSGELSIKVSKWCSIDNETTVQVFYNTEQILNTTFDNETDTIILSVSYNNNITVQIERDGTLYKFQQPFSNSYDKKQQKILRIISVIVIMLVTSILLGLFIVKKFKSKTININSIIIVTPMNSEISSTNILNQ</sequence>
<dbReference type="EMBL" id="CAXDID020000574">
    <property type="protein sequence ID" value="CAL6103940.1"/>
    <property type="molecule type" value="Genomic_DNA"/>
</dbReference>